<dbReference type="PROSITE" id="PS01225">
    <property type="entry name" value="CTCK_2"/>
    <property type="match status" value="1"/>
</dbReference>
<keyword evidence="8" id="KW-1185">Reference proteome</keyword>
<evidence type="ECO:0000259" key="6">
    <source>
        <dbReference type="PROSITE" id="PS01225"/>
    </source>
</evidence>
<dbReference type="InterPro" id="IPR029034">
    <property type="entry name" value="Cystine-knot_cytokine"/>
</dbReference>
<feature type="region of interest" description="Disordered" evidence="5">
    <location>
        <begin position="1"/>
        <end position="40"/>
    </location>
</feature>
<accession>A0A091D7D5</accession>
<comment type="caution">
    <text evidence="4">Lacks conserved residue(s) required for the propagation of feature annotation.</text>
</comment>
<keyword evidence="3" id="KW-1015">Disulfide bond</keyword>
<organism evidence="7 8">
    <name type="scientific">Fukomys damarensis</name>
    <name type="common">Damaraland mole rat</name>
    <name type="synonym">Cryptomys damarensis</name>
    <dbReference type="NCBI Taxonomy" id="885580"/>
    <lineage>
        <taxon>Eukaryota</taxon>
        <taxon>Metazoa</taxon>
        <taxon>Chordata</taxon>
        <taxon>Craniata</taxon>
        <taxon>Vertebrata</taxon>
        <taxon>Euteleostomi</taxon>
        <taxon>Mammalia</taxon>
        <taxon>Eutheria</taxon>
        <taxon>Euarchontoglires</taxon>
        <taxon>Glires</taxon>
        <taxon>Rodentia</taxon>
        <taxon>Hystricomorpha</taxon>
        <taxon>Bathyergidae</taxon>
        <taxon>Fukomys</taxon>
    </lineage>
</organism>
<feature type="compositionally biased region" description="Polar residues" evidence="5">
    <location>
        <begin position="1"/>
        <end position="20"/>
    </location>
</feature>
<evidence type="ECO:0000256" key="3">
    <source>
        <dbReference type="ARBA" id="ARBA00023157"/>
    </source>
</evidence>
<evidence type="ECO:0000256" key="4">
    <source>
        <dbReference type="PROSITE-ProRule" id="PRU00039"/>
    </source>
</evidence>
<evidence type="ECO:0000256" key="5">
    <source>
        <dbReference type="SAM" id="MobiDB-lite"/>
    </source>
</evidence>
<dbReference type="Gene3D" id="2.10.90.10">
    <property type="entry name" value="Cystine-knot cytokines"/>
    <property type="match status" value="1"/>
</dbReference>
<dbReference type="SMART" id="SM00041">
    <property type="entry name" value="CT"/>
    <property type="match status" value="1"/>
</dbReference>
<dbReference type="eggNOG" id="KOG1216">
    <property type="taxonomic scope" value="Eukaryota"/>
</dbReference>
<dbReference type="AlphaFoldDB" id="A0A091D7D5"/>
<sequence>MSSTLGTISSPHSPSTNLTTRHPGPTQLPTSTLLSSPAASHTSSSTTLELLSTLSPRVSSLVTAPTVSSAPELCSVREQEQEITHQGCTANVTLTHCEGTCASSTSFNITTQQLDVHCSCCWPLSSYMQELLLPCQDPSAPSQLLTLTVQVVHSCVCAHQRCGD</sequence>
<proteinExistence type="predicted"/>
<dbReference type="GO" id="GO:0005576">
    <property type="term" value="C:extracellular region"/>
    <property type="evidence" value="ECO:0007669"/>
    <property type="project" value="UniProtKB-SubCell"/>
</dbReference>
<evidence type="ECO:0000256" key="1">
    <source>
        <dbReference type="ARBA" id="ARBA00004613"/>
    </source>
</evidence>
<evidence type="ECO:0000256" key="2">
    <source>
        <dbReference type="ARBA" id="ARBA00022525"/>
    </source>
</evidence>
<gene>
    <name evidence="7" type="ORF">H920_12195</name>
</gene>
<protein>
    <submittedName>
        <fullName evidence="7">Mucin-6</fullName>
    </submittedName>
</protein>
<feature type="domain" description="CTCK" evidence="6">
    <location>
        <begin position="74"/>
        <end position="163"/>
    </location>
</feature>
<dbReference type="EMBL" id="KN123186">
    <property type="protein sequence ID" value="KFO26408.1"/>
    <property type="molecule type" value="Genomic_DNA"/>
</dbReference>
<evidence type="ECO:0000313" key="7">
    <source>
        <dbReference type="EMBL" id="KFO26408.1"/>
    </source>
</evidence>
<comment type="subcellular location">
    <subcellularLocation>
        <location evidence="1">Secreted</location>
    </subcellularLocation>
</comment>
<evidence type="ECO:0000313" key="8">
    <source>
        <dbReference type="Proteomes" id="UP000028990"/>
    </source>
</evidence>
<reference evidence="7 8" key="1">
    <citation type="submission" date="2013-11" db="EMBL/GenBank/DDBJ databases">
        <title>The Damaraland mole rat (Fukomys damarensis) genome and evolution of African mole rats.</title>
        <authorList>
            <person name="Gladyshev V.N."/>
            <person name="Fang X."/>
        </authorList>
    </citation>
    <scope>NUCLEOTIDE SEQUENCE [LARGE SCALE GENOMIC DNA]</scope>
    <source>
        <tissue evidence="7">Liver</tissue>
    </source>
</reference>
<feature type="compositionally biased region" description="Low complexity" evidence="5">
    <location>
        <begin position="25"/>
        <end position="40"/>
    </location>
</feature>
<dbReference type="InterPro" id="IPR006207">
    <property type="entry name" value="Cys_knot_C"/>
</dbReference>
<name>A0A091D7D5_FUKDA</name>
<dbReference type="Proteomes" id="UP000028990">
    <property type="component" value="Unassembled WGS sequence"/>
</dbReference>
<keyword evidence="2" id="KW-0964">Secreted</keyword>
<dbReference type="Pfam" id="PF00007">
    <property type="entry name" value="Cys_knot"/>
    <property type="match status" value="1"/>
</dbReference>
<dbReference type="InterPro" id="IPR006208">
    <property type="entry name" value="Glyco_hormone_CN"/>
</dbReference>